<dbReference type="EMBL" id="NWBP01000001">
    <property type="protein sequence ID" value="PCC84057.1"/>
    <property type="molecule type" value="Genomic_DNA"/>
</dbReference>
<comment type="caution">
    <text evidence="8">The sequence shown here is derived from an EMBL/GenBank/DDBJ whole genome shotgun (WGS) entry which is preliminary data.</text>
</comment>
<evidence type="ECO:0000256" key="4">
    <source>
        <dbReference type="SAM" id="MobiDB-lite"/>
    </source>
</evidence>
<evidence type="ECO:0000259" key="7">
    <source>
        <dbReference type="Pfam" id="PF04024"/>
    </source>
</evidence>
<dbReference type="PANTHER" id="PTHR24421">
    <property type="entry name" value="NITRATE/NITRITE SENSOR PROTEIN NARX-RELATED"/>
    <property type="match status" value="1"/>
</dbReference>
<feature type="domain" description="Phage shock protein PspC N-terminal" evidence="7">
    <location>
        <begin position="16"/>
        <end position="69"/>
    </location>
</feature>
<feature type="transmembrane region" description="Helical" evidence="5">
    <location>
        <begin position="46"/>
        <end position="69"/>
    </location>
</feature>
<feature type="transmembrane region" description="Helical" evidence="5">
    <location>
        <begin position="107"/>
        <end position="125"/>
    </location>
</feature>
<dbReference type="PANTHER" id="PTHR24421:SF61">
    <property type="entry name" value="OXYGEN SENSOR HISTIDINE KINASE NREB"/>
    <property type="match status" value="1"/>
</dbReference>
<dbReference type="AlphaFoldDB" id="A0A2A4ANK8"/>
<keyword evidence="5" id="KW-0812">Transmembrane</keyword>
<dbReference type="GO" id="GO:0000160">
    <property type="term" value="P:phosphorelay signal transduction system"/>
    <property type="evidence" value="ECO:0007669"/>
    <property type="project" value="UniProtKB-KW"/>
</dbReference>
<dbReference type="GO" id="GO:0016301">
    <property type="term" value="F:kinase activity"/>
    <property type="evidence" value="ECO:0007669"/>
    <property type="project" value="UniProtKB-KW"/>
</dbReference>
<dbReference type="CDD" id="cd16917">
    <property type="entry name" value="HATPase_UhpB-NarQ-NarX-like"/>
    <property type="match status" value="1"/>
</dbReference>
<keyword evidence="8" id="KW-0547">Nucleotide-binding</keyword>
<keyword evidence="1" id="KW-0808">Transferase</keyword>
<keyword evidence="3" id="KW-0902">Two-component regulatory system</keyword>
<feature type="transmembrane region" description="Helical" evidence="5">
    <location>
        <begin position="137"/>
        <end position="156"/>
    </location>
</feature>
<reference evidence="8 9" key="1">
    <citation type="submission" date="2017-09" db="EMBL/GenBank/DDBJ databases">
        <title>Draft Genome Sequence of Corynebacterium accolens AH4003.</title>
        <authorList>
            <person name="Chen Y."/>
            <person name="Oosthuysen W.F."/>
            <person name="Kelley S."/>
            <person name="Horswill A."/>
        </authorList>
    </citation>
    <scope>NUCLEOTIDE SEQUENCE [LARGE SCALE GENOMIC DNA]</scope>
    <source>
        <strain evidence="8 9">AH4003</strain>
    </source>
</reference>
<accession>A0A2A4ANK8</accession>
<dbReference type="Proteomes" id="UP000218690">
    <property type="component" value="Unassembled WGS sequence"/>
</dbReference>
<sequence length="382" mass="39626">MSSPYASRATQPAFPTLARPQDGRVVAGVGAGVAAHLGVDVLFVRLALTALCALGGLGAFLYAGVWVATKPADAPAPASRFDFRANWLLVFIAVAAVVSALASGANMLLPLVIVGAGALVTWQAYDRGLENVSSKLSIAAGSVLVLSGVVITIARWDGGADFIPALAAVALTVVGLGALVVPLVLKLWRQVADEGAEKAASEAQAIMAARLHDSVLQTLALIQKRAEDPAEVARLARSQERELRAWLFDAPSAAPGTVFGALAAACGEVEDLFQVRIAPVTVGEDIELTEPTKLAVQAAREAMVNASKHAGVDTVDVYAENLAGELSIFVRDRGAGFDPNTVTGDRHGIRDSIRGRMERAGGTARVNSRPGEGTEVELTVAL</sequence>
<evidence type="ECO:0000313" key="8">
    <source>
        <dbReference type="EMBL" id="PCC84057.1"/>
    </source>
</evidence>
<organism evidence="8 9">
    <name type="scientific">Corynebacterium accolens</name>
    <dbReference type="NCBI Taxonomy" id="38284"/>
    <lineage>
        <taxon>Bacteria</taxon>
        <taxon>Bacillati</taxon>
        <taxon>Actinomycetota</taxon>
        <taxon>Actinomycetes</taxon>
        <taxon>Mycobacteriales</taxon>
        <taxon>Corynebacteriaceae</taxon>
        <taxon>Corynebacterium</taxon>
    </lineage>
</organism>
<feature type="region of interest" description="Disordered" evidence="4">
    <location>
        <begin position="360"/>
        <end position="382"/>
    </location>
</feature>
<dbReference type="InterPro" id="IPR007168">
    <property type="entry name" value="Phageshock_PspC_N"/>
</dbReference>
<evidence type="ECO:0000259" key="6">
    <source>
        <dbReference type="Pfam" id="PF02518"/>
    </source>
</evidence>
<dbReference type="GO" id="GO:0005524">
    <property type="term" value="F:ATP binding"/>
    <property type="evidence" value="ECO:0007669"/>
    <property type="project" value="UniProtKB-KW"/>
</dbReference>
<keyword evidence="5" id="KW-1133">Transmembrane helix</keyword>
<keyword evidence="2" id="KW-0418">Kinase</keyword>
<dbReference type="InterPro" id="IPR003594">
    <property type="entry name" value="HATPase_dom"/>
</dbReference>
<evidence type="ECO:0000256" key="2">
    <source>
        <dbReference type="ARBA" id="ARBA00022777"/>
    </source>
</evidence>
<feature type="transmembrane region" description="Helical" evidence="5">
    <location>
        <begin position="162"/>
        <end position="185"/>
    </location>
</feature>
<dbReference type="InterPro" id="IPR050482">
    <property type="entry name" value="Sensor_HK_TwoCompSys"/>
</dbReference>
<dbReference type="Pfam" id="PF04024">
    <property type="entry name" value="PspC"/>
    <property type="match status" value="1"/>
</dbReference>
<evidence type="ECO:0000256" key="1">
    <source>
        <dbReference type="ARBA" id="ARBA00022679"/>
    </source>
</evidence>
<gene>
    <name evidence="8" type="ORF">COM45_01215</name>
</gene>
<keyword evidence="8" id="KW-0067">ATP-binding</keyword>
<dbReference type="Gene3D" id="3.30.565.10">
    <property type="entry name" value="Histidine kinase-like ATPase, C-terminal domain"/>
    <property type="match status" value="1"/>
</dbReference>
<protein>
    <submittedName>
        <fullName evidence="8">ATP-binding protein</fullName>
    </submittedName>
</protein>
<name>A0A2A4ANK8_9CORY</name>
<evidence type="ECO:0000313" key="9">
    <source>
        <dbReference type="Proteomes" id="UP000218690"/>
    </source>
</evidence>
<dbReference type="InterPro" id="IPR036890">
    <property type="entry name" value="HATPase_C_sf"/>
</dbReference>
<dbReference type="Pfam" id="PF02518">
    <property type="entry name" value="HATPase_c"/>
    <property type="match status" value="1"/>
</dbReference>
<proteinExistence type="predicted"/>
<evidence type="ECO:0000256" key="5">
    <source>
        <dbReference type="SAM" id="Phobius"/>
    </source>
</evidence>
<dbReference type="SUPFAM" id="SSF55874">
    <property type="entry name" value="ATPase domain of HSP90 chaperone/DNA topoisomerase II/histidine kinase"/>
    <property type="match status" value="1"/>
</dbReference>
<keyword evidence="5" id="KW-0472">Membrane</keyword>
<evidence type="ECO:0000256" key="3">
    <source>
        <dbReference type="ARBA" id="ARBA00023012"/>
    </source>
</evidence>
<feature type="domain" description="Histidine kinase/HSP90-like ATPase" evidence="6">
    <location>
        <begin position="295"/>
        <end position="380"/>
    </location>
</feature>